<evidence type="ECO:0000256" key="1">
    <source>
        <dbReference type="ARBA" id="ARBA00001974"/>
    </source>
</evidence>
<evidence type="ECO:0000256" key="4">
    <source>
        <dbReference type="ARBA" id="ARBA00022630"/>
    </source>
</evidence>
<dbReference type="SUPFAM" id="SSF51905">
    <property type="entry name" value="FAD/NAD(P)-binding domain"/>
    <property type="match status" value="1"/>
</dbReference>
<comment type="cofactor">
    <cofactor evidence="1">
        <name>FAD</name>
        <dbReference type="ChEBI" id="CHEBI:57692"/>
    </cofactor>
</comment>
<evidence type="ECO:0000313" key="10">
    <source>
        <dbReference type="Proteomes" id="UP000192917"/>
    </source>
</evidence>
<evidence type="ECO:0000256" key="6">
    <source>
        <dbReference type="ARBA" id="ARBA00023002"/>
    </source>
</evidence>
<evidence type="ECO:0000256" key="3">
    <source>
        <dbReference type="ARBA" id="ARBA00005349"/>
    </source>
</evidence>
<dbReference type="UniPathway" id="UPA00232"/>
<keyword evidence="4" id="KW-0285">Flavoprotein</keyword>
<keyword evidence="7" id="KW-0503">Monooxygenase</keyword>
<dbReference type="AlphaFoldDB" id="A0A1Y6BIM1"/>
<evidence type="ECO:0000313" key="9">
    <source>
        <dbReference type="EMBL" id="SMF09508.1"/>
    </source>
</evidence>
<dbReference type="Gene3D" id="3.50.50.60">
    <property type="entry name" value="FAD/NAD(P)-binding domain"/>
    <property type="match status" value="2"/>
</dbReference>
<evidence type="ECO:0000256" key="5">
    <source>
        <dbReference type="ARBA" id="ARBA00022827"/>
    </source>
</evidence>
<keyword evidence="5" id="KW-0274">FAD</keyword>
<dbReference type="InterPro" id="IPR002938">
    <property type="entry name" value="FAD-bd"/>
</dbReference>
<reference evidence="9 10" key="1">
    <citation type="submission" date="2017-04" db="EMBL/GenBank/DDBJ databases">
        <authorList>
            <person name="Afonso C.L."/>
            <person name="Miller P.J."/>
            <person name="Scott M.A."/>
            <person name="Spackman E."/>
            <person name="Goraichik I."/>
            <person name="Dimitrov K.M."/>
            <person name="Suarez D.L."/>
            <person name="Swayne D.E."/>
        </authorList>
    </citation>
    <scope>NUCLEOTIDE SEQUENCE [LARGE SCALE GENOMIC DNA]</scope>
    <source>
        <strain evidence="9 10">USBA 355</strain>
    </source>
</reference>
<evidence type="ECO:0000259" key="8">
    <source>
        <dbReference type="Pfam" id="PF01494"/>
    </source>
</evidence>
<dbReference type="FunFam" id="3.50.50.60:FF:000021">
    <property type="entry name" value="Ubiquinone biosynthesis monooxygenase COQ6"/>
    <property type="match status" value="1"/>
</dbReference>
<dbReference type="InterPro" id="IPR010971">
    <property type="entry name" value="UbiH/COQ6"/>
</dbReference>
<accession>A0A1Y6BIM1</accession>
<sequence>MVSDNLTVEVAIAGGGLAGLTLGCALAGAGLEVAVVDAEAPATALDEPFDGRASAIALGSQRLLRGIGVWRHVGADAAPIHDIRVSDGRVGEAASRLFLHYDVEEVAGELGPEPGGPAMGWIVENRVTRRALHRRAAELPTLRHLAPARVEGAERGESRAVMTLADGRRVTAPLVVACDGRNSPLRQAAGIPMTRWDYPQDGIVATLIHALDHEGVAHEHFLPSGPFAVLPLTDLPDGRHRSSLVWTERREVADGVMRLDDAAFSREIERRFGDSLGRIEVAGRRWRYPLGLQLAQRTIDRRLALVGDAAHVIHPIAGQGFNLGLRDIGALAEVLVDARRLGLDLGSAPVLERYQRWRRFDNLALVAVTDGLNRLFSNDLGSLRLARDLGLAAVNRAAPLKRLFMRHAMGLVGELPRLCRGEPL</sequence>
<dbReference type="Proteomes" id="UP000192917">
    <property type="component" value="Unassembled WGS sequence"/>
</dbReference>
<dbReference type="GO" id="GO:0071949">
    <property type="term" value="F:FAD binding"/>
    <property type="evidence" value="ECO:0007669"/>
    <property type="project" value="InterPro"/>
</dbReference>
<feature type="domain" description="FAD-binding" evidence="8">
    <location>
        <begin position="8"/>
        <end position="337"/>
    </location>
</feature>
<dbReference type="Pfam" id="PF01494">
    <property type="entry name" value="FAD_binding_3"/>
    <property type="match status" value="1"/>
</dbReference>
<dbReference type="EMBL" id="FWZX01000004">
    <property type="protein sequence ID" value="SMF09508.1"/>
    <property type="molecule type" value="Genomic_DNA"/>
</dbReference>
<keyword evidence="6" id="KW-0560">Oxidoreductase</keyword>
<proteinExistence type="inferred from homology"/>
<dbReference type="RefSeq" id="WP_322111165.1">
    <property type="nucleotide sequence ID" value="NZ_FWZX01000004.1"/>
</dbReference>
<organism evidence="9 10">
    <name type="scientific">Tistlia consotensis USBA 355</name>
    <dbReference type="NCBI Taxonomy" id="560819"/>
    <lineage>
        <taxon>Bacteria</taxon>
        <taxon>Pseudomonadati</taxon>
        <taxon>Pseudomonadota</taxon>
        <taxon>Alphaproteobacteria</taxon>
        <taxon>Rhodospirillales</taxon>
        <taxon>Rhodovibrionaceae</taxon>
        <taxon>Tistlia</taxon>
    </lineage>
</organism>
<dbReference type="GO" id="GO:0110142">
    <property type="term" value="C:ubiquinone biosynthesis complex"/>
    <property type="evidence" value="ECO:0007669"/>
    <property type="project" value="UniProtKB-ARBA"/>
</dbReference>
<dbReference type="InterPro" id="IPR036188">
    <property type="entry name" value="FAD/NAD-bd_sf"/>
</dbReference>
<protein>
    <submittedName>
        <fullName evidence="9">2-octaprenyl-6-methoxyphenol hydroxylase</fullName>
    </submittedName>
</protein>
<dbReference type="PANTHER" id="PTHR43876">
    <property type="entry name" value="UBIQUINONE BIOSYNTHESIS MONOOXYGENASE COQ6, MITOCHONDRIAL"/>
    <property type="match status" value="1"/>
</dbReference>
<comment type="pathway">
    <text evidence="2">Cofactor biosynthesis; ubiquinone biosynthesis.</text>
</comment>
<dbReference type="PRINTS" id="PR00420">
    <property type="entry name" value="RNGMNOXGNASE"/>
</dbReference>
<keyword evidence="10" id="KW-1185">Reference proteome</keyword>
<dbReference type="PANTHER" id="PTHR43876:SF7">
    <property type="entry name" value="UBIQUINONE BIOSYNTHESIS MONOOXYGENASE COQ6, MITOCHONDRIAL"/>
    <property type="match status" value="1"/>
</dbReference>
<dbReference type="PROSITE" id="PS01304">
    <property type="entry name" value="UBIH"/>
    <property type="match status" value="1"/>
</dbReference>
<dbReference type="NCBIfam" id="TIGR01988">
    <property type="entry name" value="Ubi-OHases"/>
    <property type="match status" value="1"/>
</dbReference>
<dbReference type="GO" id="GO:0006744">
    <property type="term" value="P:ubiquinone biosynthetic process"/>
    <property type="evidence" value="ECO:0007669"/>
    <property type="project" value="UniProtKB-UniPathway"/>
</dbReference>
<dbReference type="InterPro" id="IPR051205">
    <property type="entry name" value="UbiH/COQ6_monooxygenase"/>
</dbReference>
<evidence type="ECO:0000256" key="7">
    <source>
        <dbReference type="ARBA" id="ARBA00023033"/>
    </source>
</evidence>
<comment type="similarity">
    <text evidence="3">Belongs to the UbiH/COQ6 family.</text>
</comment>
<gene>
    <name evidence="9" type="ORF">SAMN05428998_104244</name>
</gene>
<dbReference type="GO" id="GO:0016705">
    <property type="term" value="F:oxidoreductase activity, acting on paired donors, with incorporation or reduction of molecular oxygen"/>
    <property type="evidence" value="ECO:0007669"/>
    <property type="project" value="InterPro"/>
</dbReference>
<dbReference type="GO" id="GO:0004497">
    <property type="term" value="F:monooxygenase activity"/>
    <property type="evidence" value="ECO:0007669"/>
    <property type="project" value="UniProtKB-KW"/>
</dbReference>
<dbReference type="InterPro" id="IPR018168">
    <property type="entry name" value="Ubi_Hdrlase_CS"/>
</dbReference>
<evidence type="ECO:0000256" key="2">
    <source>
        <dbReference type="ARBA" id="ARBA00004749"/>
    </source>
</evidence>
<name>A0A1Y6BIM1_9PROT</name>
<dbReference type="STRING" id="560819.SAMN05428998_104244"/>